<dbReference type="AlphaFoldDB" id="A0A9Q4B1E4"/>
<proteinExistence type="predicted"/>
<evidence type="ECO:0000313" key="3">
    <source>
        <dbReference type="Proteomes" id="UP001057753"/>
    </source>
</evidence>
<dbReference type="EMBL" id="JABXYM010000001">
    <property type="protein sequence ID" value="MCR6096401.1"/>
    <property type="molecule type" value="Genomic_DNA"/>
</dbReference>
<feature type="region of interest" description="Disordered" evidence="1">
    <location>
        <begin position="1"/>
        <end position="57"/>
    </location>
</feature>
<gene>
    <name evidence="2" type="ORF">HXA33_07535</name>
</gene>
<comment type="caution">
    <text evidence="2">The sequence shown here is derived from an EMBL/GenBank/DDBJ whole genome shotgun (WGS) entry which is preliminary data.</text>
</comment>
<dbReference type="Proteomes" id="UP001057753">
    <property type="component" value="Unassembled WGS sequence"/>
</dbReference>
<organism evidence="2 3">
    <name type="scientific">Salipaludibacillus agaradhaerens</name>
    <name type="common">Bacillus agaradhaerens</name>
    <dbReference type="NCBI Taxonomy" id="76935"/>
    <lineage>
        <taxon>Bacteria</taxon>
        <taxon>Bacillati</taxon>
        <taxon>Bacillota</taxon>
        <taxon>Bacilli</taxon>
        <taxon>Bacillales</taxon>
        <taxon>Bacillaceae</taxon>
    </lineage>
</organism>
<evidence type="ECO:0000313" key="2">
    <source>
        <dbReference type="EMBL" id="MCR6096401.1"/>
    </source>
</evidence>
<dbReference type="RefSeq" id="WP_257821017.1">
    <property type="nucleotide sequence ID" value="NZ_JABXYM010000001.1"/>
</dbReference>
<sequence>MRKKSNLTGQVVGDRHFHYEDDQKKDEFSSGVSTVHEQLEDSYNVGTVDQKKTDNNK</sequence>
<feature type="compositionally biased region" description="Basic and acidic residues" evidence="1">
    <location>
        <begin position="13"/>
        <end position="28"/>
    </location>
</feature>
<dbReference type="InterPro" id="IPR025100">
    <property type="entry name" value="DUF4025"/>
</dbReference>
<reference evidence="2" key="1">
    <citation type="submission" date="2020-06" db="EMBL/GenBank/DDBJ databases">
        <title>Insight into the genomes of haloalkaliphilic bacilli from Kenyan soda lakes.</title>
        <authorList>
            <person name="Mwirichia R."/>
            <person name="Villamizar G.C."/>
            <person name="Poehlein A."/>
            <person name="Mugweru J."/>
            <person name="Kipnyargis A."/>
            <person name="Kiplimo D."/>
            <person name="Orwa P."/>
            <person name="Daniel R."/>
        </authorList>
    </citation>
    <scope>NUCLEOTIDE SEQUENCE</scope>
    <source>
        <strain evidence="2">B1096_S55</strain>
    </source>
</reference>
<protein>
    <submittedName>
        <fullName evidence="2">YozQ family protein</fullName>
    </submittedName>
</protein>
<keyword evidence="3" id="KW-1185">Reference proteome</keyword>
<evidence type="ECO:0000256" key="1">
    <source>
        <dbReference type="SAM" id="MobiDB-lite"/>
    </source>
</evidence>
<accession>A0A9Q4B1E4</accession>
<name>A0A9Q4B1E4_SALAG</name>
<dbReference type="Pfam" id="PF13217">
    <property type="entry name" value="DUF4025"/>
    <property type="match status" value="1"/>
</dbReference>